<evidence type="ECO:0000313" key="4">
    <source>
        <dbReference type="EMBL" id="KAF3954078.1"/>
    </source>
</evidence>
<dbReference type="Pfam" id="PF13812">
    <property type="entry name" value="PPR_3"/>
    <property type="match status" value="1"/>
</dbReference>
<dbReference type="Pfam" id="PF13041">
    <property type="entry name" value="PPR_2"/>
    <property type="match status" value="1"/>
</dbReference>
<evidence type="ECO:0000313" key="5">
    <source>
        <dbReference type="Proteomes" id="UP000737018"/>
    </source>
</evidence>
<evidence type="ECO:0000256" key="3">
    <source>
        <dbReference type="PROSITE-ProRule" id="PRU00708"/>
    </source>
</evidence>
<reference evidence="4" key="1">
    <citation type="submission" date="2020-03" db="EMBL/GenBank/DDBJ databases">
        <title>Castanea mollissima Vanexum genome sequencing.</title>
        <authorList>
            <person name="Staton M."/>
        </authorList>
    </citation>
    <scope>NUCLEOTIDE SEQUENCE</scope>
    <source>
        <tissue evidence="4">Leaf</tissue>
    </source>
</reference>
<organism evidence="4 5">
    <name type="scientific">Castanea mollissima</name>
    <name type="common">Chinese chestnut</name>
    <dbReference type="NCBI Taxonomy" id="60419"/>
    <lineage>
        <taxon>Eukaryota</taxon>
        <taxon>Viridiplantae</taxon>
        <taxon>Streptophyta</taxon>
        <taxon>Embryophyta</taxon>
        <taxon>Tracheophyta</taxon>
        <taxon>Spermatophyta</taxon>
        <taxon>Magnoliopsida</taxon>
        <taxon>eudicotyledons</taxon>
        <taxon>Gunneridae</taxon>
        <taxon>Pentapetalae</taxon>
        <taxon>rosids</taxon>
        <taxon>fabids</taxon>
        <taxon>Fagales</taxon>
        <taxon>Fagaceae</taxon>
        <taxon>Castanea</taxon>
    </lineage>
</organism>
<proteinExistence type="inferred from homology"/>
<gene>
    <name evidence="4" type="ORF">CMV_020534</name>
</gene>
<accession>A0A8J4QN05</accession>
<comment type="similarity">
    <text evidence="1">Belongs to the PPR family. P subfamily.</text>
</comment>
<evidence type="ECO:0000256" key="2">
    <source>
        <dbReference type="ARBA" id="ARBA00022737"/>
    </source>
</evidence>
<dbReference type="NCBIfam" id="TIGR00756">
    <property type="entry name" value="PPR"/>
    <property type="match status" value="2"/>
</dbReference>
<dbReference type="PROSITE" id="PS51375">
    <property type="entry name" value="PPR"/>
    <property type="match status" value="2"/>
</dbReference>
<keyword evidence="5" id="KW-1185">Reference proteome</keyword>
<comment type="caution">
    <text evidence="4">The sequence shown here is derived from an EMBL/GenBank/DDBJ whole genome shotgun (WGS) entry which is preliminary data.</text>
</comment>
<feature type="repeat" description="PPR" evidence="3">
    <location>
        <begin position="30"/>
        <end position="64"/>
    </location>
</feature>
<dbReference type="InterPro" id="IPR011990">
    <property type="entry name" value="TPR-like_helical_dom_sf"/>
</dbReference>
<protein>
    <recommendedName>
        <fullName evidence="6">Pentatricopeptide repeat-containing protein</fullName>
    </recommendedName>
</protein>
<evidence type="ECO:0000256" key="1">
    <source>
        <dbReference type="ARBA" id="ARBA00007626"/>
    </source>
</evidence>
<keyword evidence="2" id="KW-0677">Repeat</keyword>
<dbReference type="Gene3D" id="1.25.40.10">
    <property type="entry name" value="Tetratricopeptide repeat domain"/>
    <property type="match status" value="2"/>
</dbReference>
<dbReference type="InterPro" id="IPR002885">
    <property type="entry name" value="PPR_rpt"/>
</dbReference>
<feature type="repeat" description="PPR" evidence="3">
    <location>
        <begin position="174"/>
        <end position="208"/>
    </location>
</feature>
<dbReference type="AlphaFoldDB" id="A0A8J4QN05"/>
<dbReference type="PANTHER" id="PTHR47941">
    <property type="entry name" value="PENTATRICOPEPTIDE REPEAT-CONTAINING PROTEIN 3, MITOCHONDRIAL"/>
    <property type="match status" value="1"/>
</dbReference>
<dbReference type="Proteomes" id="UP000737018">
    <property type="component" value="Unassembled WGS sequence"/>
</dbReference>
<name>A0A8J4QN05_9ROSI</name>
<dbReference type="OrthoDB" id="1740026at2759"/>
<evidence type="ECO:0008006" key="6">
    <source>
        <dbReference type="Google" id="ProtNLM"/>
    </source>
</evidence>
<dbReference type="EMBL" id="JRKL02003833">
    <property type="protein sequence ID" value="KAF3954078.1"/>
    <property type="molecule type" value="Genomic_DNA"/>
</dbReference>
<sequence length="231" mass="25951">MALLLIHVGMLREAEFLLCKIESQGISLDCPENFSNLIEAYVGEGELERAIIVYDRMRGQGLVPSMMHCCVLDIFVQKKKIQLAYQVCWDMLEKNVNLSGAEKASFENVIRLLCRDGKIQEGRNLAKRAVGSSLEPISLVINEIAHGNCEKDFEDLLSFFAEMKCAPTVIAGNKILHCHAILSGVFKEGMWKHAQDILDEMVDWGTPPNASTFRILLAGFCEGRQFDEVKR</sequence>